<protein>
    <submittedName>
        <fullName evidence="2">Uncharacterized protein</fullName>
    </submittedName>
</protein>
<feature type="region of interest" description="Disordered" evidence="1">
    <location>
        <begin position="361"/>
        <end position="384"/>
    </location>
</feature>
<dbReference type="AlphaFoldDB" id="A0A0D2FNK4"/>
<evidence type="ECO:0000256" key="1">
    <source>
        <dbReference type="SAM" id="MobiDB-lite"/>
    </source>
</evidence>
<proteinExistence type="predicted"/>
<dbReference type="Proteomes" id="UP000054266">
    <property type="component" value="Unassembled WGS sequence"/>
</dbReference>
<name>A0A0D2FNK4_9EURO</name>
<feature type="region of interest" description="Disordered" evidence="1">
    <location>
        <begin position="1"/>
        <end position="27"/>
    </location>
</feature>
<dbReference type="EMBL" id="KN846958">
    <property type="protein sequence ID" value="KIW68180.1"/>
    <property type="molecule type" value="Genomic_DNA"/>
</dbReference>
<sequence length="595" mass="67742">MADTNMDDWVDVEREPQHGKQKPVASDVEDEKAEYSFYTMTAKSTLARLNKDVSPIFVVDTPQETLWSTWLDTIDPSLRQCYTCTTCRRFMKRYGGLVQVDSDGALKPLLWRPTKQPGPKNFCASIQAIHDKVSSGSVVAELKITPKTRSVGARTSGGYNHFYLDFPEARIRKQEPKGFESASVSVLATMLGRVVDDYSVETVRQAFTILTQDKLPHADNHKAAIRWFRRVREIKGIEKDSEKRTRHNLLYLHAATSFKGCLNQLRTGALSTLLQDIEAGKDFDEIKKLWVEVNDPMRYLRPQAAPTAGHIAVAERLMESLGVTANDMRRRQFTMSELPEKVIMFTPPKKRLPLHPKPDGIFSKLKTRNPTPKPAPANKKSLETPPTRISFSKFMTDIVPTAVKIEYKLEDRNSIYFVLTGDEGTKPLMQWHGDENRASWFVYLSPRPVERHNLVPQDWNEVSCVIPFPHLWDGVPLTTTFPLAAADSTDFKYYHKNHGFRYLFCLEGIKLGDNDMTSSCLFPSLLKSEFHGIRRAIEAYSNTHRLEPVPDIEDRGGIVAGVLFERAQDMGEDKHLLRVTDEKGDMNMYAIVLFE</sequence>
<organism evidence="2 3">
    <name type="scientific">Phialophora macrospora</name>
    <dbReference type="NCBI Taxonomy" id="1851006"/>
    <lineage>
        <taxon>Eukaryota</taxon>
        <taxon>Fungi</taxon>
        <taxon>Dikarya</taxon>
        <taxon>Ascomycota</taxon>
        <taxon>Pezizomycotina</taxon>
        <taxon>Eurotiomycetes</taxon>
        <taxon>Chaetothyriomycetidae</taxon>
        <taxon>Chaetothyriales</taxon>
        <taxon>Herpotrichiellaceae</taxon>
        <taxon>Phialophora</taxon>
    </lineage>
</organism>
<evidence type="ECO:0000313" key="2">
    <source>
        <dbReference type="EMBL" id="KIW68180.1"/>
    </source>
</evidence>
<dbReference type="HOGENOM" id="CLU_032397_0_0_1"/>
<reference evidence="2 3" key="1">
    <citation type="submission" date="2015-01" db="EMBL/GenBank/DDBJ databases">
        <title>The Genome Sequence of Capronia semiimmersa CBS27337.</title>
        <authorList>
            <consortium name="The Broad Institute Genomics Platform"/>
            <person name="Cuomo C."/>
            <person name="de Hoog S."/>
            <person name="Gorbushina A."/>
            <person name="Stielow B."/>
            <person name="Teixiera M."/>
            <person name="Abouelleil A."/>
            <person name="Chapman S.B."/>
            <person name="Priest M."/>
            <person name="Young S.K."/>
            <person name="Wortman J."/>
            <person name="Nusbaum C."/>
            <person name="Birren B."/>
        </authorList>
    </citation>
    <scope>NUCLEOTIDE SEQUENCE [LARGE SCALE GENOMIC DNA]</scope>
    <source>
        <strain evidence="2 3">CBS 27337</strain>
    </source>
</reference>
<gene>
    <name evidence="2" type="ORF">PV04_04141</name>
</gene>
<feature type="compositionally biased region" description="Acidic residues" evidence="1">
    <location>
        <begin position="1"/>
        <end position="10"/>
    </location>
</feature>
<keyword evidence="3" id="KW-1185">Reference proteome</keyword>
<evidence type="ECO:0000313" key="3">
    <source>
        <dbReference type="Proteomes" id="UP000054266"/>
    </source>
</evidence>
<accession>A0A0D2FNK4</accession>